<sequence length="548" mass="57846">MARKRQGRAGFFKGMALTRQTQAPPVADPQAALATLRATLYEWDLDGDALSWGPNAATVLGIPADALPRTGQALAALVEPGSGTDDRNAEIARPDAGATFDLRYALRFGVDHVVMVRDSGRRLPDGRGAPRIVQGLLRAEEVGADMLPAAVGRRTALLGRLNHAIAEALRFSHSITLILGRVETEADGTALDGLARCLRPMLRRHDVVRPLGPDRFAVVLASCAAWDAGSAMRRLSGLAAGGGLPVRLGAAAAPDHALDATELLRLAEQALDRTCTGPETAILHEPRRRSSQPAAPRAEADPLEVVHALNGRRLGLSLRPTVDALTRQPILSQAAPFLSGEEGGTGGPLLRVPALKGANLPFLVDARLLELAADHLARLPEARLSLPVAPATFRDGEWLPALAAHLGARPGIASRLLVEVPESLLRHPGATRGRLDALKALGVGIVLSGFGSGYASLAHLRHLPVDILKLDGRFAPILSRSMEDRLFVRRLVDLAQHLGIATLADGVDDEPCARRLADWGVDYLAGAVAGGAEPLPVPGLPPQSARRA</sequence>
<dbReference type="Pfam" id="PF00563">
    <property type="entry name" value="EAL"/>
    <property type="match status" value="1"/>
</dbReference>
<dbReference type="EMBL" id="CP045423">
    <property type="protein sequence ID" value="QFU17780.1"/>
    <property type="molecule type" value="Genomic_DNA"/>
</dbReference>
<evidence type="ECO:0000259" key="2">
    <source>
        <dbReference type="PROSITE" id="PS50883"/>
    </source>
</evidence>
<dbReference type="CDD" id="cd00130">
    <property type="entry name" value="PAS"/>
    <property type="match status" value="1"/>
</dbReference>
<feature type="region of interest" description="Disordered" evidence="1">
    <location>
        <begin position="278"/>
        <end position="300"/>
    </location>
</feature>
<dbReference type="PROSITE" id="PS50883">
    <property type="entry name" value="EAL"/>
    <property type="match status" value="1"/>
</dbReference>
<dbReference type="PANTHER" id="PTHR33121">
    <property type="entry name" value="CYCLIC DI-GMP PHOSPHODIESTERASE PDEF"/>
    <property type="match status" value="1"/>
</dbReference>
<evidence type="ECO:0000313" key="5">
    <source>
        <dbReference type="Proteomes" id="UP000325614"/>
    </source>
</evidence>
<dbReference type="PANTHER" id="PTHR33121:SF79">
    <property type="entry name" value="CYCLIC DI-GMP PHOSPHODIESTERASE PDED-RELATED"/>
    <property type="match status" value="1"/>
</dbReference>
<dbReference type="InterPro" id="IPR029787">
    <property type="entry name" value="Nucleotide_cyclase"/>
</dbReference>
<dbReference type="SUPFAM" id="SSF55073">
    <property type="entry name" value="Nucleotide cyclase"/>
    <property type="match status" value="1"/>
</dbReference>
<feature type="domain" description="EAL" evidence="2">
    <location>
        <begin position="298"/>
        <end position="548"/>
    </location>
</feature>
<dbReference type="InterPro" id="IPR043128">
    <property type="entry name" value="Rev_trsase/Diguanyl_cyclase"/>
</dbReference>
<dbReference type="KEGG" id="mico:GDR74_17020"/>
<dbReference type="RefSeq" id="WP_152587411.1">
    <property type="nucleotide sequence ID" value="NZ_CP045423.1"/>
</dbReference>
<evidence type="ECO:0000313" key="4">
    <source>
        <dbReference type="EMBL" id="QFU17780.1"/>
    </source>
</evidence>
<dbReference type="Gene3D" id="3.20.20.450">
    <property type="entry name" value="EAL domain"/>
    <property type="match status" value="1"/>
</dbReference>
<accession>A0A5P9K248</accession>
<dbReference type="Gene3D" id="3.30.70.270">
    <property type="match status" value="1"/>
</dbReference>
<feature type="domain" description="GGDEF" evidence="3">
    <location>
        <begin position="173"/>
        <end position="286"/>
    </location>
</feature>
<keyword evidence="5" id="KW-1185">Reference proteome</keyword>
<dbReference type="Proteomes" id="UP000325614">
    <property type="component" value="Chromosome"/>
</dbReference>
<dbReference type="InterPro" id="IPR000160">
    <property type="entry name" value="GGDEF_dom"/>
</dbReference>
<dbReference type="SMART" id="SM00267">
    <property type="entry name" value="GGDEF"/>
    <property type="match status" value="1"/>
</dbReference>
<dbReference type="InterPro" id="IPR050706">
    <property type="entry name" value="Cyclic-di-GMP_PDE-like"/>
</dbReference>
<dbReference type="SMART" id="SM00052">
    <property type="entry name" value="EAL"/>
    <property type="match status" value="1"/>
</dbReference>
<organism evidence="4 5">
    <name type="scientific">Microvirga thermotolerans</name>
    <dbReference type="NCBI Taxonomy" id="2651334"/>
    <lineage>
        <taxon>Bacteria</taxon>
        <taxon>Pseudomonadati</taxon>
        <taxon>Pseudomonadota</taxon>
        <taxon>Alphaproteobacteria</taxon>
        <taxon>Hyphomicrobiales</taxon>
        <taxon>Methylobacteriaceae</taxon>
        <taxon>Microvirga</taxon>
    </lineage>
</organism>
<dbReference type="GO" id="GO:0071111">
    <property type="term" value="F:cyclic-guanylate-specific phosphodiesterase activity"/>
    <property type="evidence" value="ECO:0007669"/>
    <property type="project" value="InterPro"/>
</dbReference>
<reference evidence="4 5" key="1">
    <citation type="submission" date="2019-10" db="EMBL/GenBank/DDBJ databases">
        <title>Isolation, Identification of Microvirga thermotolerans HR1, a novel thermophilic bacterium and Comparative Genomics of the genus Microvirga.</title>
        <authorList>
            <person name="Li J."/>
            <person name="Zhang W."/>
            <person name="Lin M."/>
            <person name="Wang J."/>
        </authorList>
    </citation>
    <scope>NUCLEOTIDE SEQUENCE [LARGE SCALE GENOMIC DNA]</scope>
    <source>
        <strain evidence="4 5">HR1</strain>
    </source>
</reference>
<name>A0A5P9K248_9HYPH</name>
<dbReference type="InterPro" id="IPR001633">
    <property type="entry name" value="EAL_dom"/>
</dbReference>
<dbReference type="CDD" id="cd01948">
    <property type="entry name" value="EAL"/>
    <property type="match status" value="1"/>
</dbReference>
<proteinExistence type="predicted"/>
<dbReference type="Gene3D" id="3.30.450.20">
    <property type="entry name" value="PAS domain"/>
    <property type="match status" value="1"/>
</dbReference>
<dbReference type="InterPro" id="IPR000014">
    <property type="entry name" value="PAS"/>
</dbReference>
<dbReference type="SUPFAM" id="SSF141868">
    <property type="entry name" value="EAL domain-like"/>
    <property type="match status" value="1"/>
</dbReference>
<gene>
    <name evidence="4" type="ORF">GDR74_17020</name>
</gene>
<evidence type="ECO:0000256" key="1">
    <source>
        <dbReference type="SAM" id="MobiDB-lite"/>
    </source>
</evidence>
<dbReference type="PROSITE" id="PS50887">
    <property type="entry name" value="GGDEF"/>
    <property type="match status" value="1"/>
</dbReference>
<dbReference type="InterPro" id="IPR035919">
    <property type="entry name" value="EAL_sf"/>
</dbReference>
<evidence type="ECO:0000259" key="3">
    <source>
        <dbReference type="PROSITE" id="PS50887"/>
    </source>
</evidence>
<protein>
    <submittedName>
        <fullName evidence="4">EAL domain-containing protein</fullName>
    </submittedName>
</protein>
<dbReference type="AlphaFoldDB" id="A0A5P9K248"/>